<sequence length="148" mass="16863">MKIVICGSINFTPKIKEVSEQLINLGHEIDIPLTSQRIINGELTLEEFEKEKEKNGDGAFRESAMRKIKDDVIKRYYKKINESDAILVLNIEKKGVKDYIGGNTFLEMGFAHVLDKKIYLFNNIPESSFKDEIVAMQPIVLNGDISKI</sequence>
<protein>
    <recommendedName>
        <fullName evidence="3">Maf-like protein</fullName>
    </recommendedName>
</protein>
<proteinExistence type="predicted"/>
<dbReference type="AlphaFoldDB" id="A0A0G0JSV1"/>
<evidence type="ECO:0000313" key="1">
    <source>
        <dbReference type="EMBL" id="KKQ69712.1"/>
    </source>
</evidence>
<name>A0A0G0JSV1_9BACT</name>
<comment type="caution">
    <text evidence="1">The sequence shown here is derived from an EMBL/GenBank/DDBJ whole genome shotgun (WGS) entry which is preliminary data.</text>
</comment>
<accession>A0A0G0JSV1</accession>
<evidence type="ECO:0008006" key="3">
    <source>
        <dbReference type="Google" id="ProtNLM"/>
    </source>
</evidence>
<dbReference type="EMBL" id="LBUU01000010">
    <property type="protein sequence ID" value="KKQ69712.1"/>
    <property type="molecule type" value="Genomic_DNA"/>
</dbReference>
<reference evidence="1 2" key="1">
    <citation type="journal article" date="2015" name="Nature">
        <title>rRNA introns, odd ribosomes, and small enigmatic genomes across a large radiation of phyla.</title>
        <authorList>
            <person name="Brown C.T."/>
            <person name="Hug L.A."/>
            <person name="Thomas B.C."/>
            <person name="Sharon I."/>
            <person name="Castelle C.J."/>
            <person name="Singh A."/>
            <person name="Wilkins M.J."/>
            <person name="Williams K.H."/>
            <person name="Banfield J.F."/>
        </authorList>
    </citation>
    <scope>NUCLEOTIDE SEQUENCE [LARGE SCALE GENOMIC DNA]</scope>
</reference>
<evidence type="ECO:0000313" key="2">
    <source>
        <dbReference type="Proteomes" id="UP000034022"/>
    </source>
</evidence>
<gene>
    <name evidence="1" type="ORF">US91_C0010G0008</name>
</gene>
<organism evidence="1 2">
    <name type="scientific">Candidatus Falkowbacteria bacterium GW2011_GWE1_38_31</name>
    <dbReference type="NCBI Taxonomy" id="1618638"/>
    <lineage>
        <taxon>Bacteria</taxon>
        <taxon>Candidatus Falkowiibacteriota</taxon>
    </lineage>
</organism>
<dbReference type="Proteomes" id="UP000034022">
    <property type="component" value="Unassembled WGS sequence"/>
</dbReference>